<feature type="non-terminal residue" evidence="3">
    <location>
        <position position="1"/>
    </location>
</feature>
<accession>A0A9N9E5M3</accession>
<dbReference type="EMBL" id="CAJVPI010003688">
    <property type="protein sequence ID" value="CAG8661100.1"/>
    <property type="molecule type" value="Genomic_DNA"/>
</dbReference>
<dbReference type="CDD" id="cd02883">
    <property type="entry name" value="NUDIX_Hydrolase"/>
    <property type="match status" value="1"/>
</dbReference>
<dbReference type="OrthoDB" id="447842at2759"/>
<feature type="domain" description="Nudix hydrolase" evidence="2">
    <location>
        <begin position="1"/>
        <end position="110"/>
    </location>
</feature>
<sequence length="149" mass="17580">NPKKDFCDYYQVTGGKLENNESYEDCARREAKEEAGVGVESMPYVTLDKYIDKNTSNLFECAIYIGYIGKQIPTNKEPENHDDWELVDLKKFKTYKLTSSLDKYYEDIKKSILHHRINKKRKLEEFVRLDDEINNVLEIEQSNIKIETL</sequence>
<dbReference type="Pfam" id="PF00293">
    <property type="entry name" value="NUDIX"/>
    <property type="match status" value="1"/>
</dbReference>
<evidence type="ECO:0000259" key="2">
    <source>
        <dbReference type="PROSITE" id="PS51462"/>
    </source>
</evidence>
<dbReference type="Gene3D" id="3.90.79.10">
    <property type="entry name" value="Nucleoside Triphosphate Pyrophosphohydrolase"/>
    <property type="match status" value="1"/>
</dbReference>
<gene>
    <name evidence="3" type="ORF">PBRASI_LOCUS10788</name>
</gene>
<evidence type="ECO:0000313" key="3">
    <source>
        <dbReference type="EMBL" id="CAG8661100.1"/>
    </source>
</evidence>
<dbReference type="PANTHER" id="PTHR16099">
    <property type="entry name" value="8-OXO-DGTP DIPHOSPHATES NUDT15"/>
    <property type="match status" value="1"/>
</dbReference>
<name>A0A9N9E5M3_9GLOM</name>
<dbReference type="GO" id="GO:0006203">
    <property type="term" value="P:dGTP catabolic process"/>
    <property type="evidence" value="ECO:0007669"/>
    <property type="project" value="TreeGrafter"/>
</dbReference>
<comment type="caution">
    <text evidence="3">The sequence shown here is derived from an EMBL/GenBank/DDBJ whole genome shotgun (WGS) entry which is preliminary data.</text>
</comment>
<proteinExistence type="predicted"/>
<reference evidence="3" key="1">
    <citation type="submission" date="2021-06" db="EMBL/GenBank/DDBJ databases">
        <authorList>
            <person name="Kallberg Y."/>
            <person name="Tangrot J."/>
            <person name="Rosling A."/>
        </authorList>
    </citation>
    <scope>NUCLEOTIDE SEQUENCE</scope>
    <source>
        <strain evidence="3">BR232B</strain>
    </source>
</reference>
<dbReference type="AlphaFoldDB" id="A0A9N9E5M3"/>
<protein>
    <submittedName>
        <fullName evidence="3">3687_t:CDS:1</fullName>
    </submittedName>
</protein>
<dbReference type="InterPro" id="IPR020084">
    <property type="entry name" value="NUDIX_hydrolase_CS"/>
</dbReference>
<keyword evidence="1" id="KW-0378">Hydrolase</keyword>
<dbReference type="PROSITE" id="PS51462">
    <property type="entry name" value="NUDIX"/>
    <property type="match status" value="1"/>
</dbReference>
<organism evidence="3 4">
    <name type="scientific">Paraglomus brasilianum</name>
    <dbReference type="NCBI Taxonomy" id="144538"/>
    <lineage>
        <taxon>Eukaryota</taxon>
        <taxon>Fungi</taxon>
        <taxon>Fungi incertae sedis</taxon>
        <taxon>Mucoromycota</taxon>
        <taxon>Glomeromycotina</taxon>
        <taxon>Glomeromycetes</taxon>
        <taxon>Paraglomerales</taxon>
        <taxon>Paraglomeraceae</taxon>
        <taxon>Paraglomus</taxon>
    </lineage>
</organism>
<dbReference type="InterPro" id="IPR000086">
    <property type="entry name" value="NUDIX_hydrolase_dom"/>
</dbReference>
<dbReference type="PROSITE" id="PS00893">
    <property type="entry name" value="NUDIX_BOX"/>
    <property type="match status" value="1"/>
</dbReference>
<dbReference type="PANTHER" id="PTHR16099:SF5">
    <property type="entry name" value="NUCLEOTIDE TRIPHOSPHATE DIPHOSPHATASE NUDT15"/>
    <property type="match status" value="1"/>
</dbReference>
<dbReference type="GO" id="GO:0005829">
    <property type="term" value="C:cytosol"/>
    <property type="evidence" value="ECO:0007669"/>
    <property type="project" value="TreeGrafter"/>
</dbReference>
<dbReference type="InterPro" id="IPR015797">
    <property type="entry name" value="NUDIX_hydrolase-like_dom_sf"/>
</dbReference>
<keyword evidence="4" id="KW-1185">Reference proteome</keyword>
<dbReference type="GO" id="GO:0035539">
    <property type="term" value="F:8-oxo-7,8-dihydrodeoxyguanosine triphosphate pyrophosphatase activity"/>
    <property type="evidence" value="ECO:0007669"/>
    <property type="project" value="TreeGrafter"/>
</dbReference>
<dbReference type="Proteomes" id="UP000789739">
    <property type="component" value="Unassembled WGS sequence"/>
</dbReference>
<dbReference type="SUPFAM" id="SSF55811">
    <property type="entry name" value="Nudix"/>
    <property type="match status" value="1"/>
</dbReference>
<evidence type="ECO:0000313" key="4">
    <source>
        <dbReference type="Proteomes" id="UP000789739"/>
    </source>
</evidence>
<evidence type="ECO:0000256" key="1">
    <source>
        <dbReference type="ARBA" id="ARBA00022801"/>
    </source>
</evidence>